<keyword evidence="13" id="KW-1185">Reference proteome</keyword>
<protein>
    <submittedName>
        <fullName evidence="12">Receptor kinase</fullName>
    </submittedName>
</protein>
<dbReference type="Pfam" id="PF00560">
    <property type="entry name" value="LRR_1"/>
    <property type="match status" value="2"/>
</dbReference>
<dbReference type="InterPro" id="IPR032675">
    <property type="entry name" value="LRR_dom_sf"/>
</dbReference>
<evidence type="ECO:0000256" key="10">
    <source>
        <dbReference type="SAM" id="MobiDB-lite"/>
    </source>
</evidence>
<keyword evidence="8" id="KW-1133">Transmembrane helix</keyword>
<reference evidence="12" key="1">
    <citation type="submission" date="2022-02" db="EMBL/GenBank/DDBJ databases">
        <authorList>
            <person name="Henning P.M."/>
            <person name="McCubbin A.G."/>
            <person name="Shore J.S."/>
        </authorList>
    </citation>
    <scope>NUCLEOTIDE SEQUENCE</scope>
    <source>
        <strain evidence="12">F60SS</strain>
        <tissue evidence="12">Leaves</tissue>
    </source>
</reference>
<keyword evidence="2" id="KW-0433">Leucine-rich repeat</keyword>
<evidence type="ECO:0000256" key="4">
    <source>
        <dbReference type="ARBA" id="ARBA00022729"/>
    </source>
</evidence>
<feature type="region of interest" description="Disordered" evidence="10">
    <location>
        <begin position="198"/>
        <end position="220"/>
    </location>
</feature>
<dbReference type="PANTHER" id="PTHR48010">
    <property type="entry name" value="OS05G0588300 PROTEIN"/>
    <property type="match status" value="1"/>
</dbReference>
<dbReference type="Pfam" id="PF08263">
    <property type="entry name" value="LRRNT_2"/>
    <property type="match status" value="1"/>
</dbReference>
<evidence type="ECO:0000313" key="12">
    <source>
        <dbReference type="EMBL" id="KAJ4848136.1"/>
    </source>
</evidence>
<organism evidence="12 13">
    <name type="scientific">Turnera subulata</name>
    <dbReference type="NCBI Taxonomy" id="218843"/>
    <lineage>
        <taxon>Eukaryota</taxon>
        <taxon>Viridiplantae</taxon>
        <taxon>Streptophyta</taxon>
        <taxon>Embryophyta</taxon>
        <taxon>Tracheophyta</taxon>
        <taxon>Spermatophyta</taxon>
        <taxon>Magnoliopsida</taxon>
        <taxon>eudicotyledons</taxon>
        <taxon>Gunneridae</taxon>
        <taxon>Pentapetalae</taxon>
        <taxon>rosids</taxon>
        <taxon>fabids</taxon>
        <taxon>Malpighiales</taxon>
        <taxon>Passifloraceae</taxon>
        <taxon>Turnera</taxon>
    </lineage>
</organism>
<dbReference type="GO" id="GO:0016301">
    <property type="term" value="F:kinase activity"/>
    <property type="evidence" value="ECO:0007669"/>
    <property type="project" value="UniProtKB-KW"/>
</dbReference>
<keyword evidence="3" id="KW-0812">Transmembrane</keyword>
<dbReference type="PROSITE" id="PS51450">
    <property type="entry name" value="LRR"/>
    <property type="match status" value="1"/>
</dbReference>
<evidence type="ECO:0000256" key="1">
    <source>
        <dbReference type="ARBA" id="ARBA00004370"/>
    </source>
</evidence>
<dbReference type="InterPro" id="IPR013210">
    <property type="entry name" value="LRR_N_plant-typ"/>
</dbReference>
<evidence type="ECO:0000256" key="8">
    <source>
        <dbReference type="ARBA" id="ARBA00022989"/>
    </source>
</evidence>
<dbReference type="PANTHER" id="PTHR48010:SF76">
    <property type="entry name" value="INACTIVE RECEPTOR KINASE RLK902-RELATED"/>
    <property type="match status" value="1"/>
</dbReference>
<accession>A0A9Q0GGU5</accession>
<keyword evidence="6" id="KW-0547">Nucleotide-binding</keyword>
<evidence type="ECO:0000313" key="13">
    <source>
        <dbReference type="Proteomes" id="UP001141552"/>
    </source>
</evidence>
<comment type="subcellular location">
    <subcellularLocation>
        <location evidence="1">Membrane</location>
    </subcellularLocation>
</comment>
<dbReference type="GO" id="GO:0016020">
    <property type="term" value="C:membrane"/>
    <property type="evidence" value="ECO:0007669"/>
    <property type="project" value="UniProtKB-SubCell"/>
</dbReference>
<keyword evidence="9" id="KW-0472">Membrane</keyword>
<dbReference type="EMBL" id="JAKUCV010000991">
    <property type="protein sequence ID" value="KAJ4848136.1"/>
    <property type="molecule type" value="Genomic_DNA"/>
</dbReference>
<keyword evidence="12" id="KW-0808">Transferase</keyword>
<keyword evidence="12" id="KW-0675">Receptor</keyword>
<dbReference type="Gene3D" id="3.80.10.10">
    <property type="entry name" value="Ribonuclease Inhibitor"/>
    <property type="match status" value="1"/>
</dbReference>
<evidence type="ECO:0000256" key="9">
    <source>
        <dbReference type="ARBA" id="ARBA00023136"/>
    </source>
</evidence>
<dbReference type="OrthoDB" id="652551at2759"/>
<dbReference type="GO" id="GO:0005524">
    <property type="term" value="F:ATP binding"/>
    <property type="evidence" value="ECO:0007669"/>
    <property type="project" value="UniProtKB-KW"/>
</dbReference>
<gene>
    <name evidence="12" type="primary">RKL1</name>
    <name evidence="12" type="ORF">Tsubulata_034836</name>
</gene>
<evidence type="ECO:0000256" key="3">
    <source>
        <dbReference type="ARBA" id="ARBA00022692"/>
    </source>
</evidence>
<evidence type="ECO:0000256" key="5">
    <source>
        <dbReference type="ARBA" id="ARBA00022737"/>
    </source>
</evidence>
<proteinExistence type="predicted"/>
<keyword evidence="5" id="KW-0677">Repeat</keyword>
<evidence type="ECO:0000259" key="11">
    <source>
        <dbReference type="Pfam" id="PF08263"/>
    </source>
</evidence>
<reference evidence="12" key="2">
    <citation type="journal article" date="2023" name="Plants (Basel)">
        <title>Annotation of the Turnera subulata (Passifloraceae) Draft Genome Reveals the S-Locus Evolved after the Divergence of Turneroideae from Passifloroideae in a Stepwise Manner.</title>
        <authorList>
            <person name="Henning P.M."/>
            <person name="Roalson E.H."/>
            <person name="Mir W."/>
            <person name="McCubbin A.G."/>
            <person name="Shore J.S."/>
        </authorList>
    </citation>
    <scope>NUCLEOTIDE SEQUENCE</scope>
    <source>
        <strain evidence="12">F60SS</strain>
    </source>
</reference>
<sequence>MQDLAADRAALLTLRSAVGGRTFRWNASQPTPCNWAGVKCEGNRVTVLRLPGVALTGTLPSGIFSNLTEIRTLSLRLNSLTGPLPSDLADCKTLRNLYLQGNRFSGEIPAFLFQLGDLVRLNLASNNFSGEIPTGIDKLKRLRTLYLENNQLSGSIPALELNGSIPARFKGFELSAFEGNSLCGKPLDACAGDDEGGSSIVVPSTPSGDGKPGKKKLSGGAIAGEKPLAEAENGGGGGSGYANSYSVAAAAAAAMVGSGKGADLNGGGAKKLVFFGKSAKGTKELAELH</sequence>
<keyword evidence="12" id="KW-0418">Kinase</keyword>
<dbReference type="Proteomes" id="UP001141552">
    <property type="component" value="Unassembled WGS sequence"/>
</dbReference>
<name>A0A9Q0GGU5_9ROSI</name>
<keyword evidence="4" id="KW-0732">Signal</keyword>
<evidence type="ECO:0000256" key="7">
    <source>
        <dbReference type="ARBA" id="ARBA00022840"/>
    </source>
</evidence>
<comment type="caution">
    <text evidence="12">The sequence shown here is derived from an EMBL/GenBank/DDBJ whole genome shotgun (WGS) entry which is preliminary data.</text>
</comment>
<evidence type="ECO:0000256" key="2">
    <source>
        <dbReference type="ARBA" id="ARBA00022614"/>
    </source>
</evidence>
<dbReference type="Pfam" id="PF13855">
    <property type="entry name" value="LRR_8"/>
    <property type="match status" value="1"/>
</dbReference>
<feature type="domain" description="Leucine-rich repeat-containing N-terminal plant-type" evidence="11">
    <location>
        <begin position="5"/>
        <end position="40"/>
    </location>
</feature>
<dbReference type="InterPro" id="IPR050994">
    <property type="entry name" value="At_inactive_RLKs"/>
</dbReference>
<dbReference type="SUPFAM" id="SSF52058">
    <property type="entry name" value="L domain-like"/>
    <property type="match status" value="1"/>
</dbReference>
<dbReference type="AlphaFoldDB" id="A0A9Q0GGU5"/>
<keyword evidence="7" id="KW-0067">ATP-binding</keyword>
<dbReference type="InterPro" id="IPR001611">
    <property type="entry name" value="Leu-rich_rpt"/>
</dbReference>
<evidence type="ECO:0000256" key="6">
    <source>
        <dbReference type="ARBA" id="ARBA00022741"/>
    </source>
</evidence>
<dbReference type="FunFam" id="3.80.10.10:FF:000234">
    <property type="entry name" value="Probable inactive receptor kinase RLK902"/>
    <property type="match status" value="1"/>
</dbReference>